<gene>
    <name evidence="1" type="ORF">EJ571_20825</name>
</gene>
<dbReference type="EMBL" id="RXLR01000019">
    <property type="protein sequence ID" value="TDH19027.1"/>
    <property type="molecule type" value="Genomic_DNA"/>
</dbReference>
<dbReference type="AlphaFoldDB" id="A0A4R5P7H8"/>
<dbReference type="RefSeq" id="WP_078332508.1">
    <property type="nucleotide sequence ID" value="NZ_MAFQ01000001.1"/>
</dbReference>
<proteinExistence type="predicted"/>
<organism evidence="1 2">
    <name type="scientific">Mycobacteroides franklinii</name>
    <dbReference type="NCBI Taxonomy" id="948102"/>
    <lineage>
        <taxon>Bacteria</taxon>
        <taxon>Bacillati</taxon>
        <taxon>Actinomycetota</taxon>
        <taxon>Actinomycetes</taxon>
        <taxon>Mycobacteriales</taxon>
        <taxon>Mycobacteriaceae</taxon>
        <taxon>Mycobacteroides</taxon>
    </lineage>
</organism>
<protein>
    <submittedName>
        <fullName evidence="1">Uncharacterized protein</fullName>
    </submittedName>
</protein>
<evidence type="ECO:0000313" key="2">
    <source>
        <dbReference type="Proteomes" id="UP000295627"/>
    </source>
</evidence>
<name>A0A4R5P7H8_9MYCO</name>
<accession>A0A4R5P7H8</accession>
<sequence length="78" mass="8220">MFVSNVAIQRIWDKGEKKIAVAGVDASLHQEPDMCVVTLPAQRSTVSVNVGAGTGKGRIDLCAKAMEIATGTLPKIPK</sequence>
<reference evidence="1 2" key="1">
    <citation type="journal article" date="2019" name="Sci. Rep.">
        <title>Extended insight into the Mycobacterium chelonae-abscessus complex through whole genome sequencing of Mycobacterium salmoniphilum outbreak and Mycobacterium salmoniphilum-like strains.</title>
        <authorList>
            <person name="Behra P.R.K."/>
            <person name="Das S."/>
            <person name="Pettersson B.M.F."/>
            <person name="Shirreff L."/>
            <person name="DuCote T."/>
            <person name="Jacobsson K.G."/>
            <person name="Ennis D.G."/>
            <person name="Kirsebom L.A."/>
        </authorList>
    </citation>
    <scope>NUCLEOTIDE SEQUENCE [LARGE SCALE GENOMIC DNA]</scope>
    <source>
        <strain evidence="1 2">DSM 45524</strain>
    </source>
</reference>
<dbReference type="Proteomes" id="UP000295627">
    <property type="component" value="Unassembled WGS sequence"/>
</dbReference>
<evidence type="ECO:0000313" key="1">
    <source>
        <dbReference type="EMBL" id="TDH19027.1"/>
    </source>
</evidence>
<comment type="caution">
    <text evidence="1">The sequence shown here is derived from an EMBL/GenBank/DDBJ whole genome shotgun (WGS) entry which is preliminary data.</text>
</comment>